<dbReference type="Pfam" id="PF12710">
    <property type="entry name" value="HAD"/>
    <property type="match status" value="1"/>
</dbReference>
<dbReference type="RefSeq" id="WP_254782078.1">
    <property type="nucleotide sequence ID" value="NZ_FMUX01000015.1"/>
</dbReference>
<reference evidence="1 2" key="1">
    <citation type="submission" date="2016-10" db="EMBL/GenBank/DDBJ databases">
        <authorList>
            <person name="de Groot N.N."/>
        </authorList>
    </citation>
    <scope>NUCLEOTIDE SEQUENCE [LARGE SCALE GENOMIC DNA]</scope>
    <source>
        <strain evidence="1 2">AA1</strain>
    </source>
</reference>
<accession>A0A1G5HQF7</accession>
<dbReference type="SUPFAM" id="SSF56784">
    <property type="entry name" value="HAD-like"/>
    <property type="match status" value="1"/>
</dbReference>
<proteinExistence type="predicted"/>
<dbReference type="GO" id="GO:0016787">
    <property type="term" value="F:hydrolase activity"/>
    <property type="evidence" value="ECO:0007669"/>
    <property type="project" value="UniProtKB-KW"/>
</dbReference>
<keyword evidence="1" id="KW-0378">Hydrolase</keyword>
<dbReference type="EMBL" id="FMUX01000015">
    <property type="protein sequence ID" value="SCY65669.1"/>
    <property type="molecule type" value="Genomic_DNA"/>
</dbReference>
<gene>
    <name evidence="1" type="ORF">SAMN05216233_11540</name>
</gene>
<evidence type="ECO:0000313" key="1">
    <source>
        <dbReference type="EMBL" id="SCY65669.1"/>
    </source>
</evidence>
<dbReference type="CDD" id="cd01427">
    <property type="entry name" value="HAD_like"/>
    <property type="match status" value="1"/>
</dbReference>
<dbReference type="AlphaFoldDB" id="A0A1G5HQF7"/>
<sequence length="280" mass="30997">MSKSIPMAIAYDFDGTLSPGNMQEYDFIPRLKVASRDFWAEVDAYAREHDADQILAYMGLMLKKAKQNEVPVRREDFHAFGAGIELFEGVEGWFDRINAYGREKGVKVSHYIVSSGLREMIRGTVIAECFDAIFASGFMYDHHGIASWPALAVNYTTKTQYLYRINKGSLEVYDHSLINKRVSPEDRDVPFSNMVFIGDGETDIPCMRVVTSMGGHAIAAYAPGKRGARSRAASLLADGRATLIAPADYTEGSRMDGSVKAMIDKVVGNASLKELAQKQV</sequence>
<protein>
    <submittedName>
        <fullName evidence="1">Haloacid dehalogenase-like hydrolase</fullName>
    </submittedName>
</protein>
<organism evidence="1 2">
    <name type="scientific">Desulfoluna spongiiphila</name>
    <dbReference type="NCBI Taxonomy" id="419481"/>
    <lineage>
        <taxon>Bacteria</taxon>
        <taxon>Pseudomonadati</taxon>
        <taxon>Thermodesulfobacteriota</taxon>
        <taxon>Desulfobacteria</taxon>
        <taxon>Desulfobacterales</taxon>
        <taxon>Desulfolunaceae</taxon>
        <taxon>Desulfoluna</taxon>
    </lineage>
</organism>
<dbReference type="Gene3D" id="3.40.50.1000">
    <property type="entry name" value="HAD superfamily/HAD-like"/>
    <property type="match status" value="1"/>
</dbReference>
<dbReference type="InterPro" id="IPR036412">
    <property type="entry name" value="HAD-like_sf"/>
</dbReference>
<dbReference type="STRING" id="419481.SAMN05216233_11540"/>
<name>A0A1G5HQF7_9BACT</name>
<dbReference type="InterPro" id="IPR023214">
    <property type="entry name" value="HAD_sf"/>
</dbReference>
<keyword evidence="2" id="KW-1185">Reference proteome</keyword>
<evidence type="ECO:0000313" key="2">
    <source>
        <dbReference type="Proteomes" id="UP000198870"/>
    </source>
</evidence>
<dbReference type="Proteomes" id="UP000198870">
    <property type="component" value="Unassembled WGS sequence"/>
</dbReference>